<dbReference type="InterPro" id="IPR029058">
    <property type="entry name" value="AB_hydrolase_fold"/>
</dbReference>
<gene>
    <name evidence="1" type="ORF">NRB56_63260</name>
</gene>
<comment type="caution">
    <text evidence="1">The sequence shown here is derived from an EMBL/GenBank/DDBJ whole genome shotgun (WGS) entry which is preliminary data.</text>
</comment>
<evidence type="ECO:0008006" key="3">
    <source>
        <dbReference type="Google" id="ProtNLM"/>
    </source>
</evidence>
<dbReference type="Proteomes" id="UP000431401">
    <property type="component" value="Unassembled WGS sequence"/>
</dbReference>
<evidence type="ECO:0000313" key="1">
    <source>
        <dbReference type="EMBL" id="MQY30723.1"/>
    </source>
</evidence>
<proteinExistence type="predicted"/>
<dbReference type="AlphaFoldDB" id="A0A7K0DY50"/>
<dbReference type="SUPFAM" id="SSF53474">
    <property type="entry name" value="alpha/beta-Hydrolases"/>
    <property type="match status" value="1"/>
</dbReference>
<organism evidence="1 2">
    <name type="scientific">Nocardia aurantia</name>
    <dbReference type="NCBI Taxonomy" id="2585199"/>
    <lineage>
        <taxon>Bacteria</taxon>
        <taxon>Bacillati</taxon>
        <taxon>Actinomycetota</taxon>
        <taxon>Actinomycetes</taxon>
        <taxon>Mycobacteriales</taxon>
        <taxon>Nocardiaceae</taxon>
        <taxon>Nocardia</taxon>
    </lineage>
</organism>
<keyword evidence="2" id="KW-1185">Reference proteome</keyword>
<dbReference type="EMBL" id="WEGI01000015">
    <property type="protein sequence ID" value="MQY30723.1"/>
    <property type="molecule type" value="Genomic_DNA"/>
</dbReference>
<accession>A0A7K0DY50</accession>
<protein>
    <recommendedName>
        <fullName evidence="3">Alpha/beta hydrolase</fullName>
    </recommendedName>
</protein>
<reference evidence="1 2" key="1">
    <citation type="submission" date="2019-10" db="EMBL/GenBank/DDBJ databases">
        <title>Nocardia macrotermitis sp. nov. and Nocardia aurantia sp. nov., isolated from the gut of fungus growing-termite Macrotermes natalensis.</title>
        <authorList>
            <person name="Benndorf R."/>
            <person name="Schwitalla J."/>
            <person name="Martin K."/>
            <person name="De Beer W."/>
            <person name="Kaster A.-K."/>
            <person name="Vollmers J."/>
            <person name="Poulsen M."/>
            <person name="Beemelmanns C."/>
        </authorList>
    </citation>
    <scope>NUCLEOTIDE SEQUENCE [LARGE SCALE GENOMIC DNA]</scope>
    <source>
        <strain evidence="1 2">RB56</strain>
    </source>
</reference>
<name>A0A7K0DY50_9NOCA</name>
<dbReference type="Gene3D" id="3.40.50.1820">
    <property type="entry name" value="alpha/beta hydrolase"/>
    <property type="match status" value="1"/>
</dbReference>
<sequence length="173" mass="18593">MRIDGPESRHTVVLLPDPSDPEDAFDRVIARLHNSDLRTVTFETVEGLDAPIGYALLDQLNAPWAVLVGNGSGADLAWQLAARGYGRFIGMVAIGRGHPALADGEGTVPDAGCPAVEISTTVVATKRLPRALADGCMRYVYGEFRIAELDTADPLAESDHELATEIVLRTGRW</sequence>
<evidence type="ECO:0000313" key="2">
    <source>
        <dbReference type="Proteomes" id="UP000431401"/>
    </source>
</evidence>